<gene>
    <name evidence="6" type="ORF">J1C55_05360</name>
</gene>
<keyword evidence="7" id="KW-1185">Reference proteome</keyword>
<name>A0ABS8EMC4_9FLAO</name>
<accession>A0ABS8EMC4</accession>
<dbReference type="Gene3D" id="3.30.9.10">
    <property type="entry name" value="D-Amino Acid Oxidase, subunit A, domain 2"/>
    <property type="match status" value="1"/>
</dbReference>
<evidence type="ECO:0000313" key="7">
    <source>
        <dbReference type="Proteomes" id="UP000778797"/>
    </source>
</evidence>
<feature type="domain" description="FAD dependent oxidoreductase" evidence="5">
    <location>
        <begin position="5"/>
        <end position="327"/>
    </location>
</feature>
<evidence type="ECO:0000256" key="3">
    <source>
        <dbReference type="ARBA" id="ARBA00022630"/>
    </source>
</evidence>
<dbReference type="PANTHER" id="PTHR13847:SF286">
    <property type="entry name" value="D-AMINO ACID DEHYDROGENASE"/>
    <property type="match status" value="1"/>
</dbReference>
<dbReference type="SUPFAM" id="SSF51971">
    <property type="entry name" value="Nucleotide-binding domain"/>
    <property type="match status" value="1"/>
</dbReference>
<evidence type="ECO:0000256" key="4">
    <source>
        <dbReference type="ARBA" id="ARBA00023002"/>
    </source>
</evidence>
<evidence type="ECO:0000256" key="2">
    <source>
        <dbReference type="ARBA" id="ARBA00009410"/>
    </source>
</evidence>
<dbReference type="InterPro" id="IPR006076">
    <property type="entry name" value="FAD-dep_OxRdtase"/>
</dbReference>
<keyword evidence="3" id="KW-0285">Flavoprotein</keyword>
<keyword evidence="4" id="KW-0560">Oxidoreductase</keyword>
<dbReference type="RefSeq" id="WP_227476461.1">
    <property type="nucleotide sequence ID" value="NZ_JAFMPT010000005.1"/>
</dbReference>
<dbReference type="EMBL" id="JAFMPT010000005">
    <property type="protein sequence ID" value="MCC1484012.1"/>
    <property type="molecule type" value="Genomic_DNA"/>
</dbReference>
<organism evidence="6 7">
    <name type="scientific">Winogradskyella immobilis</name>
    <dbReference type="NCBI Taxonomy" id="2816852"/>
    <lineage>
        <taxon>Bacteria</taxon>
        <taxon>Pseudomonadati</taxon>
        <taxon>Bacteroidota</taxon>
        <taxon>Flavobacteriia</taxon>
        <taxon>Flavobacteriales</taxon>
        <taxon>Flavobacteriaceae</taxon>
        <taxon>Winogradskyella</taxon>
    </lineage>
</organism>
<comment type="cofactor">
    <cofactor evidence="1">
        <name>FAD</name>
        <dbReference type="ChEBI" id="CHEBI:57692"/>
    </cofactor>
</comment>
<proteinExistence type="inferred from homology"/>
<dbReference type="Pfam" id="PF01266">
    <property type="entry name" value="DAO"/>
    <property type="match status" value="1"/>
</dbReference>
<dbReference type="PANTHER" id="PTHR13847">
    <property type="entry name" value="SARCOSINE DEHYDROGENASE-RELATED"/>
    <property type="match status" value="1"/>
</dbReference>
<sequence length="347" mass="39723">MKSVDYIIVGCGLASIAFCETLKTNNKTFVVYDDASQQSSIVAAGLYNPVILKRFSEVWKAKEQLELALPMYAKIEIDLNIKLDYKLKLLRRFNSIEEQNQWLVASDKLTLEPYLSTEFIKNRNPNINTDFDFGEVLHAGRIDTKTLILEYKLSLQENEQLESEHFQYDELKINSDEINYGDYKAKHIVFAEGFGIKKNPFFKELPLNGTKGEVITIKAPDLKIDYAVKSSVFIIPMSDDLYKVGATYEWNDKTNTPTEEGKAELIKKLKIVITCDFKVVEHKAGIRPTVKDRRPLVGRHTTYKNMYVLNGLGTRGVMIAPYVAKKLYNYIENSVVLDKEIDISRFG</sequence>
<dbReference type="InterPro" id="IPR036188">
    <property type="entry name" value="FAD/NAD-bd_sf"/>
</dbReference>
<dbReference type="SUPFAM" id="SSF54373">
    <property type="entry name" value="FAD-linked reductases, C-terminal domain"/>
    <property type="match status" value="1"/>
</dbReference>
<reference evidence="6" key="2">
    <citation type="submission" date="2021-10" db="EMBL/GenBank/DDBJ databases">
        <title>Genome of Winogradskyella sp. E313.</title>
        <authorList>
            <person name="Zhou Y."/>
        </authorList>
    </citation>
    <scope>NUCLEOTIDE SEQUENCE</scope>
    <source>
        <strain evidence="6">E313</strain>
    </source>
</reference>
<dbReference type="Proteomes" id="UP000778797">
    <property type="component" value="Unassembled WGS sequence"/>
</dbReference>
<protein>
    <submittedName>
        <fullName evidence="6">FAD-binding oxidoreductase</fullName>
    </submittedName>
</protein>
<comment type="similarity">
    <text evidence="2">Belongs to the DadA oxidoreductase family.</text>
</comment>
<evidence type="ECO:0000313" key="6">
    <source>
        <dbReference type="EMBL" id="MCC1484012.1"/>
    </source>
</evidence>
<comment type="caution">
    <text evidence="6">The sequence shown here is derived from an EMBL/GenBank/DDBJ whole genome shotgun (WGS) entry which is preliminary data.</text>
</comment>
<dbReference type="Gene3D" id="3.50.50.60">
    <property type="entry name" value="FAD/NAD(P)-binding domain"/>
    <property type="match status" value="1"/>
</dbReference>
<reference evidence="6" key="1">
    <citation type="submission" date="2021-03" db="EMBL/GenBank/DDBJ databases">
        <authorList>
            <person name="Ping X."/>
        </authorList>
    </citation>
    <scope>NUCLEOTIDE SEQUENCE</scope>
    <source>
        <strain evidence="6">E313</strain>
    </source>
</reference>
<evidence type="ECO:0000256" key="1">
    <source>
        <dbReference type="ARBA" id="ARBA00001974"/>
    </source>
</evidence>
<evidence type="ECO:0000259" key="5">
    <source>
        <dbReference type="Pfam" id="PF01266"/>
    </source>
</evidence>